<sequence length="75" mass="8528">MVKEFKPLPDLNIKTNGEGIQTITNEKDNFPTLNERVEISDKMIERINQRMKDLNIKTNGKGIQTITTLLSINGL</sequence>
<name>A0AAE1S7G2_9SOLA</name>
<dbReference type="EMBL" id="JAVYJV010000008">
    <property type="protein sequence ID" value="KAK4364399.1"/>
    <property type="molecule type" value="Genomic_DNA"/>
</dbReference>
<accession>A0AAE1S7G2</accession>
<protein>
    <submittedName>
        <fullName evidence="1">Uncharacterized protein</fullName>
    </submittedName>
</protein>
<organism evidence="1 2">
    <name type="scientific">Anisodus tanguticus</name>
    <dbReference type="NCBI Taxonomy" id="243964"/>
    <lineage>
        <taxon>Eukaryota</taxon>
        <taxon>Viridiplantae</taxon>
        <taxon>Streptophyta</taxon>
        <taxon>Embryophyta</taxon>
        <taxon>Tracheophyta</taxon>
        <taxon>Spermatophyta</taxon>
        <taxon>Magnoliopsida</taxon>
        <taxon>eudicotyledons</taxon>
        <taxon>Gunneridae</taxon>
        <taxon>Pentapetalae</taxon>
        <taxon>asterids</taxon>
        <taxon>lamiids</taxon>
        <taxon>Solanales</taxon>
        <taxon>Solanaceae</taxon>
        <taxon>Solanoideae</taxon>
        <taxon>Hyoscyameae</taxon>
        <taxon>Anisodus</taxon>
    </lineage>
</organism>
<evidence type="ECO:0000313" key="1">
    <source>
        <dbReference type="EMBL" id="KAK4364399.1"/>
    </source>
</evidence>
<dbReference type="Proteomes" id="UP001291623">
    <property type="component" value="Unassembled WGS sequence"/>
</dbReference>
<evidence type="ECO:0000313" key="2">
    <source>
        <dbReference type="Proteomes" id="UP001291623"/>
    </source>
</evidence>
<reference evidence="1" key="1">
    <citation type="submission" date="2023-12" db="EMBL/GenBank/DDBJ databases">
        <title>Genome assembly of Anisodus tanguticus.</title>
        <authorList>
            <person name="Wang Y.-J."/>
        </authorList>
    </citation>
    <scope>NUCLEOTIDE SEQUENCE</scope>
    <source>
        <strain evidence="1">KB-2021</strain>
        <tissue evidence="1">Leaf</tissue>
    </source>
</reference>
<proteinExistence type="predicted"/>
<keyword evidence="2" id="KW-1185">Reference proteome</keyword>
<dbReference type="AlphaFoldDB" id="A0AAE1S7G2"/>
<comment type="caution">
    <text evidence="1">The sequence shown here is derived from an EMBL/GenBank/DDBJ whole genome shotgun (WGS) entry which is preliminary data.</text>
</comment>
<gene>
    <name evidence="1" type="ORF">RND71_015757</name>
</gene>